<dbReference type="PROSITE" id="PS50119">
    <property type="entry name" value="ZF_BBOX"/>
    <property type="match status" value="1"/>
</dbReference>
<keyword evidence="6" id="KW-1185">Reference proteome</keyword>
<dbReference type="GO" id="GO:0061630">
    <property type="term" value="F:ubiquitin protein ligase activity"/>
    <property type="evidence" value="ECO:0007669"/>
    <property type="project" value="TreeGrafter"/>
</dbReference>
<dbReference type="CDD" id="cd19757">
    <property type="entry name" value="Bbox1"/>
    <property type="match status" value="1"/>
</dbReference>
<evidence type="ECO:0000313" key="6">
    <source>
        <dbReference type="Proteomes" id="UP000683360"/>
    </source>
</evidence>
<dbReference type="Proteomes" id="UP000683360">
    <property type="component" value="Unassembled WGS sequence"/>
</dbReference>
<evidence type="ECO:0000256" key="3">
    <source>
        <dbReference type="PROSITE-ProRule" id="PRU00504"/>
    </source>
</evidence>
<feature type="domain" description="B box-type" evidence="4">
    <location>
        <begin position="4"/>
        <end position="54"/>
    </location>
</feature>
<dbReference type="Gene3D" id="3.30.160.60">
    <property type="entry name" value="Classic Zinc Finger"/>
    <property type="match status" value="1"/>
</dbReference>
<reference evidence="5" key="1">
    <citation type="submission" date="2021-03" db="EMBL/GenBank/DDBJ databases">
        <authorList>
            <person name="Bekaert M."/>
        </authorList>
    </citation>
    <scope>NUCLEOTIDE SEQUENCE</scope>
</reference>
<dbReference type="GO" id="GO:0006513">
    <property type="term" value="P:protein monoubiquitination"/>
    <property type="evidence" value="ECO:0007669"/>
    <property type="project" value="TreeGrafter"/>
</dbReference>
<protein>
    <recommendedName>
        <fullName evidence="4">B box-type domain-containing protein</fullName>
    </recommendedName>
</protein>
<dbReference type="AlphaFoldDB" id="A0A8S3QDD1"/>
<dbReference type="InterPro" id="IPR011044">
    <property type="entry name" value="Quino_amine_DH_bsu"/>
</dbReference>
<dbReference type="GO" id="GO:0008270">
    <property type="term" value="F:zinc ion binding"/>
    <property type="evidence" value="ECO:0007669"/>
    <property type="project" value="UniProtKB-KW"/>
</dbReference>
<evidence type="ECO:0000313" key="5">
    <source>
        <dbReference type="EMBL" id="CAG2193200.1"/>
    </source>
</evidence>
<gene>
    <name evidence="5" type="ORF">MEDL_8404</name>
</gene>
<dbReference type="InterPro" id="IPR000315">
    <property type="entry name" value="Znf_B-box"/>
</dbReference>
<dbReference type="InterPro" id="IPR011042">
    <property type="entry name" value="6-blade_b-propeller_TolB-like"/>
</dbReference>
<accession>A0A8S3QDD1</accession>
<dbReference type="InterPro" id="IPR047153">
    <property type="entry name" value="TRIM45/56/19-like"/>
</dbReference>
<keyword evidence="2" id="KW-0862">Zinc</keyword>
<evidence type="ECO:0000256" key="2">
    <source>
        <dbReference type="PROSITE-ProRule" id="PRU00024"/>
    </source>
</evidence>
<dbReference type="PROSITE" id="PS51125">
    <property type="entry name" value="NHL"/>
    <property type="match status" value="1"/>
</dbReference>
<dbReference type="EMBL" id="CAJPWZ010000459">
    <property type="protein sequence ID" value="CAG2193200.1"/>
    <property type="molecule type" value="Genomic_DNA"/>
</dbReference>
<proteinExistence type="predicted"/>
<evidence type="ECO:0000256" key="1">
    <source>
        <dbReference type="ARBA" id="ARBA00022737"/>
    </source>
</evidence>
<dbReference type="SUPFAM" id="SSF57845">
    <property type="entry name" value="B-box zinc-binding domain"/>
    <property type="match status" value="1"/>
</dbReference>
<dbReference type="Gene3D" id="2.120.10.30">
    <property type="entry name" value="TolB, C-terminal domain"/>
    <property type="match status" value="1"/>
</dbReference>
<evidence type="ECO:0000259" key="4">
    <source>
        <dbReference type="PROSITE" id="PS50119"/>
    </source>
</evidence>
<dbReference type="PANTHER" id="PTHR25462">
    <property type="entry name" value="BONUS, ISOFORM C-RELATED"/>
    <property type="match status" value="1"/>
</dbReference>
<keyword evidence="2" id="KW-0863">Zinc-finger</keyword>
<sequence length="389" mass="43617">MASSKPIPCGPCKEGKVNTQADIWCYNCDEGLCSTCSSHHKRIKSSRDHKTIDIQTYTSYKPPTGLIKSECEAHSQQFNLYCPSHLMPCCDECISTSHSKYSERTSEVDIKIKQNGESEKILKELQLIKSFGEVTVVNTEISLKRQTSVSREAQIELQEQSNIENMTMNIETTIPINISKLISDIICLMDGRVIVVEQMGKVNLLTSDGKFEKQLPISGEPWGVSQINLDNIAVTSDNNIEIFNMKTETVTKVIKLNEPCTILSFSNNSLAVGSCKDEIRIIDLEGNTLKSMQVESKSHLFHIVYCKDGVIYSDYHDKTVYCVNESGKKIWQHKHDLSGPRGLFVDTYGNIFVADFGSGSVKVISKDGQNSKILVRKRGSRIYAVVYLF</sequence>
<comment type="caution">
    <text evidence="5">The sequence shown here is derived from an EMBL/GenBank/DDBJ whole genome shotgun (WGS) entry which is preliminary data.</text>
</comment>
<dbReference type="PANTHER" id="PTHR25462:SF229">
    <property type="entry name" value="TRANSCRIPTION INTERMEDIARY FACTOR 1-BETA"/>
    <property type="match status" value="1"/>
</dbReference>
<dbReference type="OrthoDB" id="6108862at2759"/>
<keyword evidence="1" id="KW-0677">Repeat</keyword>
<name>A0A8S3QDD1_MYTED</name>
<dbReference type="SUPFAM" id="SSF50969">
    <property type="entry name" value="YVTN repeat-like/Quinoprotein amine dehydrogenase"/>
    <property type="match status" value="1"/>
</dbReference>
<dbReference type="InterPro" id="IPR001258">
    <property type="entry name" value="NHL_repeat"/>
</dbReference>
<keyword evidence="2" id="KW-0479">Metal-binding</keyword>
<organism evidence="5 6">
    <name type="scientific">Mytilus edulis</name>
    <name type="common">Blue mussel</name>
    <dbReference type="NCBI Taxonomy" id="6550"/>
    <lineage>
        <taxon>Eukaryota</taxon>
        <taxon>Metazoa</taxon>
        <taxon>Spiralia</taxon>
        <taxon>Lophotrochozoa</taxon>
        <taxon>Mollusca</taxon>
        <taxon>Bivalvia</taxon>
        <taxon>Autobranchia</taxon>
        <taxon>Pteriomorphia</taxon>
        <taxon>Mytilida</taxon>
        <taxon>Mytiloidea</taxon>
        <taxon>Mytilidae</taxon>
        <taxon>Mytilinae</taxon>
        <taxon>Mytilus</taxon>
    </lineage>
</organism>
<feature type="repeat" description="NHL" evidence="3">
    <location>
        <begin position="332"/>
        <end position="367"/>
    </location>
</feature>